<dbReference type="GO" id="GO:0008233">
    <property type="term" value="F:peptidase activity"/>
    <property type="evidence" value="ECO:0007669"/>
    <property type="project" value="UniProtKB-KW"/>
</dbReference>
<dbReference type="SUPFAM" id="SSF50630">
    <property type="entry name" value="Acid proteases"/>
    <property type="match status" value="2"/>
</dbReference>
<feature type="chain" id="PRO_5046167935" evidence="1">
    <location>
        <begin position="18"/>
        <end position="327"/>
    </location>
</feature>
<protein>
    <submittedName>
        <fullName evidence="2">Aspartyl protease</fullName>
    </submittedName>
</protein>
<dbReference type="GO" id="GO:0006508">
    <property type="term" value="P:proteolysis"/>
    <property type="evidence" value="ECO:0007669"/>
    <property type="project" value="UniProtKB-KW"/>
</dbReference>
<reference evidence="2 3" key="1">
    <citation type="submission" date="2020-03" db="EMBL/GenBank/DDBJ databases">
        <title>Genomic Encyclopedia of Type Strains, Phase IV (KMG-IV): sequencing the most valuable type-strain genomes for metagenomic binning, comparative biology and taxonomic classification.</title>
        <authorList>
            <person name="Goeker M."/>
        </authorList>
    </citation>
    <scope>NUCLEOTIDE SEQUENCE [LARGE SCALE GENOMIC DNA]</scope>
    <source>
        <strain evidence="2 3">DSM 27651</strain>
    </source>
</reference>
<dbReference type="Pfam" id="PF13650">
    <property type="entry name" value="Asp_protease_2"/>
    <property type="match status" value="2"/>
</dbReference>
<accession>A0ABX0XQB8</accession>
<feature type="signal peptide" evidence="1">
    <location>
        <begin position="1"/>
        <end position="17"/>
    </location>
</feature>
<keyword evidence="3" id="KW-1185">Reference proteome</keyword>
<name>A0ABX0XQB8_9SPHN</name>
<dbReference type="InterPro" id="IPR021109">
    <property type="entry name" value="Peptidase_aspartic_dom_sf"/>
</dbReference>
<keyword evidence="2" id="KW-0378">Hydrolase</keyword>
<keyword evidence="2" id="KW-0645">Protease</keyword>
<comment type="caution">
    <text evidence="2">The sequence shown here is derived from an EMBL/GenBank/DDBJ whole genome shotgun (WGS) entry which is preliminary data.</text>
</comment>
<evidence type="ECO:0000256" key="1">
    <source>
        <dbReference type="SAM" id="SignalP"/>
    </source>
</evidence>
<dbReference type="Proteomes" id="UP000734218">
    <property type="component" value="Unassembled WGS sequence"/>
</dbReference>
<dbReference type="InterPro" id="IPR001969">
    <property type="entry name" value="Aspartic_peptidase_AS"/>
</dbReference>
<gene>
    <name evidence="2" type="ORF">GGR88_002410</name>
</gene>
<evidence type="ECO:0000313" key="3">
    <source>
        <dbReference type="Proteomes" id="UP000734218"/>
    </source>
</evidence>
<dbReference type="CDD" id="cd05483">
    <property type="entry name" value="retropepsin_like_bacteria"/>
    <property type="match status" value="1"/>
</dbReference>
<dbReference type="RefSeq" id="WP_167955284.1">
    <property type="nucleotide sequence ID" value="NZ_JAATJE010000002.1"/>
</dbReference>
<dbReference type="EMBL" id="JAATJE010000002">
    <property type="protein sequence ID" value="NJC34896.1"/>
    <property type="molecule type" value="Genomic_DNA"/>
</dbReference>
<sequence>MGASAAAAVLWLSLAGAAPQAREIEALLDAPELVDVSVILLGLDSVDRMTVPVSVAGSVTYPFVVDTGSERTVVSTELARALRLREGPDVRVLSMAGQSTAPSVHIPTLAVSGVSRSGLVAPAFAGRHLGAAGLIGLDALQGKRVLLDFDRGEMRVEPASVREERWDGDTIVIRARSRYGQLVLADATMNGERVHVILDTGSQVSVGNLALRRRLARRGSVPVELTSVTGESLQAESAPLSTITIGTAEIANLPVAFTDAAPFHRFGLADRPAMLLGMDALRLFRRVSVDFAARRVRLEARDHIGRPAQMFTARTGMLSRIASASRD</sequence>
<dbReference type="PROSITE" id="PS00141">
    <property type="entry name" value="ASP_PROTEASE"/>
    <property type="match status" value="2"/>
</dbReference>
<dbReference type="Gene3D" id="2.40.70.10">
    <property type="entry name" value="Acid Proteases"/>
    <property type="match status" value="2"/>
</dbReference>
<proteinExistence type="predicted"/>
<keyword evidence="1" id="KW-0732">Signal</keyword>
<organism evidence="2 3">
    <name type="scientific">Sphingomonas jejuensis</name>
    <dbReference type="NCBI Taxonomy" id="904715"/>
    <lineage>
        <taxon>Bacteria</taxon>
        <taxon>Pseudomonadati</taxon>
        <taxon>Pseudomonadota</taxon>
        <taxon>Alphaproteobacteria</taxon>
        <taxon>Sphingomonadales</taxon>
        <taxon>Sphingomonadaceae</taxon>
        <taxon>Sphingomonas</taxon>
    </lineage>
</organism>
<dbReference type="InterPro" id="IPR034122">
    <property type="entry name" value="Retropepsin-like_bacterial"/>
</dbReference>
<evidence type="ECO:0000313" key="2">
    <source>
        <dbReference type="EMBL" id="NJC34896.1"/>
    </source>
</evidence>